<evidence type="ECO:0000313" key="8">
    <source>
        <dbReference type="Proteomes" id="UP000033140"/>
    </source>
</evidence>
<feature type="compositionally biased region" description="Acidic residues" evidence="6">
    <location>
        <begin position="144"/>
        <end position="190"/>
    </location>
</feature>
<gene>
    <name evidence="7" type="ORF">G7K_1906-t1</name>
</gene>
<reference evidence="7 8" key="2">
    <citation type="journal article" date="2014" name="J. Gen. Appl. Microbiol.">
        <title>The early diverging ascomycetous budding yeast Saitoella complicata has three histone deacetylases belonging to the Clr6, Hos2, and Rpd3 lineages.</title>
        <authorList>
            <person name="Nishida H."/>
            <person name="Matsumoto T."/>
            <person name="Kondo S."/>
            <person name="Hamamoto M."/>
            <person name="Yoshikawa H."/>
        </authorList>
    </citation>
    <scope>NUCLEOTIDE SEQUENCE [LARGE SCALE GENOMIC DNA]</scope>
    <source>
        <strain evidence="7 8">NRRL Y-17804</strain>
    </source>
</reference>
<name>A0A0E9NCW7_SAICN</name>
<dbReference type="InterPro" id="IPR015943">
    <property type="entry name" value="WD40/YVTN_repeat-like_dom_sf"/>
</dbReference>
<feature type="repeat" description="WD" evidence="5">
    <location>
        <begin position="296"/>
        <end position="327"/>
    </location>
</feature>
<protein>
    <submittedName>
        <fullName evidence="7">Uncharacterized protein</fullName>
    </submittedName>
</protein>
<feature type="compositionally biased region" description="Basic and acidic residues" evidence="6">
    <location>
        <begin position="130"/>
        <end position="143"/>
    </location>
</feature>
<dbReference type="SMART" id="SM00320">
    <property type="entry name" value="WD40"/>
    <property type="match status" value="8"/>
</dbReference>
<dbReference type="SUPFAM" id="SSF50978">
    <property type="entry name" value="WD40 repeat-like"/>
    <property type="match status" value="1"/>
</dbReference>
<keyword evidence="2" id="KW-0963">Cytoplasm</keyword>
<keyword evidence="3 5" id="KW-0853">WD repeat</keyword>
<feature type="repeat" description="WD" evidence="5">
    <location>
        <begin position="328"/>
        <end position="369"/>
    </location>
</feature>
<reference evidence="7 8" key="3">
    <citation type="journal article" date="2015" name="Genome Announc.">
        <title>Draft Genome Sequence of the Archiascomycetous Yeast Saitoella complicata.</title>
        <authorList>
            <person name="Yamauchi K."/>
            <person name="Kondo S."/>
            <person name="Hamamoto M."/>
            <person name="Takahashi Y."/>
            <person name="Ogura Y."/>
            <person name="Hayashi T."/>
            <person name="Nishida H."/>
        </authorList>
    </citation>
    <scope>NUCLEOTIDE SEQUENCE [LARGE SCALE GENOMIC DNA]</scope>
    <source>
        <strain evidence="7 8">NRRL Y-17804</strain>
    </source>
</reference>
<feature type="repeat" description="WD" evidence="5">
    <location>
        <begin position="245"/>
        <end position="286"/>
    </location>
</feature>
<dbReference type="STRING" id="698492.A0A0E9NCW7"/>
<dbReference type="InterPro" id="IPR051179">
    <property type="entry name" value="WD_repeat_multifunction"/>
</dbReference>
<dbReference type="Proteomes" id="UP000033140">
    <property type="component" value="Unassembled WGS sequence"/>
</dbReference>
<proteinExistence type="predicted"/>
<feature type="repeat" description="WD" evidence="5">
    <location>
        <begin position="202"/>
        <end position="244"/>
    </location>
</feature>
<evidence type="ECO:0000256" key="1">
    <source>
        <dbReference type="ARBA" id="ARBA00004496"/>
    </source>
</evidence>
<reference evidence="7 8" key="1">
    <citation type="journal article" date="2011" name="J. Gen. Appl. Microbiol.">
        <title>Draft genome sequencing of the enigmatic yeast Saitoella complicata.</title>
        <authorList>
            <person name="Nishida H."/>
            <person name="Hamamoto M."/>
            <person name="Sugiyama J."/>
        </authorList>
    </citation>
    <scope>NUCLEOTIDE SEQUENCE [LARGE SCALE GENOMIC DNA]</scope>
    <source>
        <strain evidence="7 8">NRRL Y-17804</strain>
    </source>
</reference>
<feature type="region of interest" description="Disordered" evidence="6">
    <location>
        <begin position="122"/>
        <end position="190"/>
    </location>
</feature>
<organism evidence="7 8">
    <name type="scientific">Saitoella complicata (strain BCRC 22490 / CBS 7301 / JCM 7358 / NBRC 10748 / NRRL Y-17804)</name>
    <dbReference type="NCBI Taxonomy" id="698492"/>
    <lineage>
        <taxon>Eukaryota</taxon>
        <taxon>Fungi</taxon>
        <taxon>Dikarya</taxon>
        <taxon>Ascomycota</taxon>
        <taxon>Taphrinomycotina</taxon>
        <taxon>Taphrinomycotina incertae sedis</taxon>
        <taxon>Saitoella</taxon>
    </lineage>
</organism>
<dbReference type="OMA" id="GPDEVMW"/>
<dbReference type="PROSITE" id="PS50294">
    <property type="entry name" value="WD_REPEATS_REGION"/>
    <property type="match status" value="5"/>
</dbReference>
<evidence type="ECO:0000256" key="5">
    <source>
        <dbReference type="PROSITE-ProRule" id="PRU00221"/>
    </source>
</evidence>
<dbReference type="InterPro" id="IPR019775">
    <property type="entry name" value="WD40_repeat_CS"/>
</dbReference>
<evidence type="ECO:0000313" key="7">
    <source>
        <dbReference type="EMBL" id="GAO47707.1"/>
    </source>
</evidence>
<keyword evidence="8" id="KW-1185">Reference proteome</keyword>
<keyword evidence="4" id="KW-0677">Repeat</keyword>
<evidence type="ECO:0000256" key="2">
    <source>
        <dbReference type="ARBA" id="ARBA00022490"/>
    </source>
</evidence>
<dbReference type="PROSITE" id="PS50082">
    <property type="entry name" value="WD_REPEATS_2"/>
    <property type="match status" value="7"/>
</dbReference>
<accession>A0A0E9NCW7</accession>
<dbReference type="Gene3D" id="2.130.10.10">
    <property type="entry name" value="YVTN repeat-like/Quinoprotein amine dehydrogenase"/>
    <property type="match status" value="1"/>
</dbReference>
<dbReference type="CDD" id="cd00200">
    <property type="entry name" value="WD40"/>
    <property type="match status" value="1"/>
</dbReference>
<dbReference type="FunFam" id="2.130.10.10:FF:000074">
    <property type="entry name" value="Angio-associated migratory cell protein-like protein"/>
    <property type="match status" value="1"/>
</dbReference>
<dbReference type="PANTHER" id="PTHR19857">
    <property type="entry name" value="MITOCHONDRIAL DIVISION PROTEIN 1-RELATED"/>
    <property type="match status" value="1"/>
</dbReference>
<comment type="subcellular location">
    <subcellularLocation>
        <location evidence="1">Cytoplasm</location>
    </subcellularLocation>
</comment>
<evidence type="ECO:0000256" key="6">
    <source>
        <dbReference type="SAM" id="MobiDB-lite"/>
    </source>
</evidence>
<dbReference type="Pfam" id="PF00400">
    <property type="entry name" value="WD40"/>
    <property type="match status" value="7"/>
</dbReference>
<dbReference type="InterPro" id="IPR001680">
    <property type="entry name" value="WD40_rpt"/>
</dbReference>
<evidence type="ECO:0000256" key="4">
    <source>
        <dbReference type="ARBA" id="ARBA00022737"/>
    </source>
</evidence>
<feature type="repeat" description="WD" evidence="5">
    <location>
        <begin position="504"/>
        <end position="537"/>
    </location>
</feature>
<evidence type="ECO:0000256" key="3">
    <source>
        <dbReference type="ARBA" id="ARBA00022574"/>
    </source>
</evidence>
<dbReference type="PROSITE" id="PS00678">
    <property type="entry name" value="WD_REPEATS_1"/>
    <property type="match status" value="1"/>
</dbReference>
<sequence length="537" mass="58697">MFPEKVWPEGFDPAARGEKVKVIHTDGRVSPGYYHTHEPEPGSKIVIYSPRILQRWRNKFWEWEDSRAQARRAKRGRIHATAETVQTVGKWACFGPVAFAVLPAVLSVCCVWKTGKAIKNAEPEVGGGKMDPEHEQQFEHQHEEEEAVYLDPADAQEEYEKDQDEPMSEGEDEFDEAGPSDQQQPDENDPDVVFVDESVQGFFGHTDSIYSIHINPANEDLVVSGGGDDLAYVWNARTGDTIYKLTGHTDSITAARFSNDGQFVATGGMDGRVLVWRVSDGEFLTTLEGADEVIWLEWHPKGSVLLCGAQDGNVWMWAIPSGNVMQVFASHTGPVNAGCFNPNGKSIVTVSDDGSLVHWDPKTGAALLKLTSADARFACVSEDGAWNCVAVEKDGNVAVVGGCDGKAKVVNLTSGNLLGSLESQSESIESLAFCDTLPLIASASVDGSVAIYDLATLRLRNTFKHDDAVVSCQFVPQTPFLTTCSVDGTVRRWDVRTGAEVKKWRGHQDGVLCITGRRDGTYVVSGGDDKVCLVWKL</sequence>
<comment type="caution">
    <text evidence="7">The sequence shown here is derived from an EMBL/GenBank/DDBJ whole genome shotgun (WGS) entry which is preliminary data.</text>
</comment>
<feature type="repeat" description="WD" evidence="5">
    <location>
        <begin position="421"/>
        <end position="462"/>
    </location>
</feature>
<dbReference type="GO" id="GO:0005737">
    <property type="term" value="C:cytoplasm"/>
    <property type="evidence" value="ECO:0007669"/>
    <property type="project" value="UniProtKB-SubCell"/>
</dbReference>
<feature type="repeat" description="WD" evidence="5">
    <location>
        <begin position="462"/>
        <end position="503"/>
    </location>
</feature>
<dbReference type="EMBL" id="BACD03000010">
    <property type="protein sequence ID" value="GAO47707.1"/>
    <property type="molecule type" value="Genomic_DNA"/>
</dbReference>
<dbReference type="AlphaFoldDB" id="A0A0E9NCW7"/>
<dbReference type="PANTHER" id="PTHR19857:SF8">
    <property type="entry name" value="ANGIO-ASSOCIATED MIGRATORY CELL PROTEIN"/>
    <property type="match status" value="1"/>
</dbReference>
<dbReference type="InterPro" id="IPR036322">
    <property type="entry name" value="WD40_repeat_dom_sf"/>
</dbReference>